<dbReference type="GO" id="GO:0006412">
    <property type="term" value="P:translation"/>
    <property type="evidence" value="ECO:0007669"/>
    <property type="project" value="UniProtKB-UniRule"/>
</dbReference>
<dbReference type="GO" id="GO:0005840">
    <property type="term" value="C:ribosome"/>
    <property type="evidence" value="ECO:0007669"/>
    <property type="project" value="UniProtKB-KW"/>
</dbReference>
<dbReference type="RefSeq" id="WP_245882122.1">
    <property type="nucleotide sequence ID" value="NZ_PYGD01000009.1"/>
</dbReference>
<dbReference type="NCBIfam" id="TIGR00166">
    <property type="entry name" value="S6"/>
    <property type="match status" value="1"/>
</dbReference>
<dbReference type="GO" id="GO:0070181">
    <property type="term" value="F:small ribosomal subunit rRNA binding"/>
    <property type="evidence" value="ECO:0007669"/>
    <property type="project" value="TreeGrafter"/>
</dbReference>
<dbReference type="AlphaFoldDB" id="A0A2P8CYS3"/>
<dbReference type="GO" id="GO:1990904">
    <property type="term" value="C:ribonucleoprotein complex"/>
    <property type="evidence" value="ECO:0007669"/>
    <property type="project" value="UniProtKB-KW"/>
</dbReference>
<evidence type="ECO:0000256" key="3">
    <source>
        <dbReference type="ARBA" id="ARBA00023274"/>
    </source>
</evidence>
<dbReference type="Gene3D" id="3.30.70.60">
    <property type="match status" value="1"/>
</dbReference>
<sequence>MATNIQNYEMMLIFTPVLAEEDFKSAQKKFTSLIKEHGGEIEHENAWGLRSLAYPIQKKTTGLYYLVEYNAPTDLNAKLETQLNRDETIMRHMITHLDKFALEYTKRKRNAKAKSEAETAKAEEAAS</sequence>
<evidence type="ECO:0000313" key="8">
    <source>
        <dbReference type="Proteomes" id="UP000240572"/>
    </source>
</evidence>
<dbReference type="Proteomes" id="UP000240572">
    <property type="component" value="Unassembled WGS sequence"/>
</dbReference>
<evidence type="ECO:0000256" key="2">
    <source>
        <dbReference type="ARBA" id="ARBA00022980"/>
    </source>
</evidence>
<evidence type="ECO:0000256" key="5">
    <source>
        <dbReference type="ARBA" id="ARBA00035294"/>
    </source>
</evidence>
<evidence type="ECO:0000313" key="7">
    <source>
        <dbReference type="EMBL" id="PSK90122.1"/>
    </source>
</evidence>
<accession>A0A2P8CYS3</accession>
<dbReference type="Pfam" id="PF01250">
    <property type="entry name" value="Ribosomal_S6"/>
    <property type="match status" value="1"/>
</dbReference>
<dbReference type="GO" id="GO:0003735">
    <property type="term" value="F:structural constituent of ribosome"/>
    <property type="evidence" value="ECO:0007669"/>
    <property type="project" value="InterPro"/>
</dbReference>
<dbReference type="InterPro" id="IPR020814">
    <property type="entry name" value="Ribosomal_S6_plastid/chlpt"/>
</dbReference>
<organism evidence="7 8">
    <name type="scientific">Taibaiella chishuiensis</name>
    <dbReference type="NCBI Taxonomy" id="1434707"/>
    <lineage>
        <taxon>Bacteria</taxon>
        <taxon>Pseudomonadati</taxon>
        <taxon>Bacteroidota</taxon>
        <taxon>Chitinophagia</taxon>
        <taxon>Chitinophagales</taxon>
        <taxon>Chitinophagaceae</taxon>
        <taxon>Taibaiella</taxon>
    </lineage>
</organism>
<dbReference type="PANTHER" id="PTHR21011:SF1">
    <property type="entry name" value="SMALL RIBOSOMAL SUBUNIT PROTEIN BS6M"/>
    <property type="match status" value="1"/>
</dbReference>
<dbReference type="EMBL" id="PYGD01000009">
    <property type="protein sequence ID" value="PSK90122.1"/>
    <property type="molecule type" value="Genomic_DNA"/>
</dbReference>
<dbReference type="HAMAP" id="MF_00360">
    <property type="entry name" value="Ribosomal_bS6"/>
    <property type="match status" value="1"/>
</dbReference>
<dbReference type="CDD" id="cd00473">
    <property type="entry name" value="bS6"/>
    <property type="match status" value="1"/>
</dbReference>
<evidence type="ECO:0000256" key="6">
    <source>
        <dbReference type="HAMAP-Rule" id="MF_00360"/>
    </source>
</evidence>
<dbReference type="SUPFAM" id="SSF54995">
    <property type="entry name" value="Ribosomal protein S6"/>
    <property type="match status" value="1"/>
</dbReference>
<evidence type="ECO:0000256" key="4">
    <source>
        <dbReference type="ARBA" id="ARBA00035104"/>
    </source>
</evidence>
<keyword evidence="3 6" id="KW-0687">Ribonucleoprotein</keyword>
<proteinExistence type="inferred from homology"/>
<dbReference type="InterPro" id="IPR000529">
    <property type="entry name" value="Ribosomal_bS6"/>
</dbReference>
<dbReference type="InterPro" id="IPR014717">
    <property type="entry name" value="Transl_elong_EF1B/ribsomal_bS6"/>
</dbReference>
<comment type="function">
    <text evidence="4 6">Binds together with bS18 to 16S ribosomal RNA.</text>
</comment>
<comment type="similarity">
    <text evidence="1 6">Belongs to the bacterial ribosomal protein bS6 family.</text>
</comment>
<comment type="caution">
    <text evidence="7">The sequence shown here is derived from an EMBL/GenBank/DDBJ whole genome shotgun (WGS) entry which is preliminary data.</text>
</comment>
<evidence type="ECO:0000256" key="1">
    <source>
        <dbReference type="ARBA" id="ARBA00009512"/>
    </source>
</evidence>
<keyword evidence="6" id="KW-0694">RNA-binding</keyword>
<keyword evidence="8" id="KW-1185">Reference proteome</keyword>
<protein>
    <recommendedName>
        <fullName evidence="5 6">Small ribosomal subunit protein bS6</fullName>
    </recommendedName>
</protein>
<dbReference type="PANTHER" id="PTHR21011">
    <property type="entry name" value="MITOCHONDRIAL 28S RIBOSOMAL PROTEIN S6"/>
    <property type="match status" value="1"/>
</dbReference>
<gene>
    <name evidence="6" type="primary">rpsF</name>
    <name evidence="7" type="ORF">B0I18_109128</name>
</gene>
<reference evidence="7 8" key="1">
    <citation type="submission" date="2018-03" db="EMBL/GenBank/DDBJ databases">
        <title>Genomic Encyclopedia of Type Strains, Phase III (KMG-III): the genomes of soil and plant-associated and newly described type strains.</title>
        <authorList>
            <person name="Whitman W."/>
        </authorList>
    </citation>
    <scope>NUCLEOTIDE SEQUENCE [LARGE SCALE GENOMIC DNA]</scope>
    <source>
        <strain evidence="7 8">CGMCC 1.12700</strain>
    </source>
</reference>
<name>A0A2P8CYS3_9BACT</name>
<dbReference type="GO" id="GO:0005737">
    <property type="term" value="C:cytoplasm"/>
    <property type="evidence" value="ECO:0007669"/>
    <property type="project" value="UniProtKB-ARBA"/>
</dbReference>
<keyword evidence="6" id="KW-0699">rRNA-binding</keyword>
<keyword evidence="2 6" id="KW-0689">Ribosomal protein</keyword>
<dbReference type="InterPro" id="IPR035980">
    <property type="entry name" value="Ribosomal_bS6_sf"/>
</dbReference>